<feature type="domain" description="Polysaccharide biosynthesis protein CapD-like" evidence="2">
    <location>
        <begin position="39"/>
        <end position="321"/>
    </location>
</feature>
<gene>
    <name evidence="3" type="ORF">F6U93_00735</name>
</gene>
<evidence type="ECO:0000259" key="2">
    <source>
        <dbReference type="Pfam" id="PF02719"/>
    </source>
</evidence>
<dbReference type="AlphaFoldDB" id="A0A6N6MJF7"/>
<name>A0A6N6MJF7_9FLAO</name>
<evidence type="ECO:0000256" key="1">
    <source>
        <dbReference type="ARBA" id="ARBA00007430"/>
    </source>
</evidence>
<keyword evidence="4" id="KW-1185">Reference proteome</keyword>
<accession>A0A6N6MJF7</accession>
<evidence type="ECO:0000313" key="4">
    <source>
        <dbReference type="Proteomes" id="UP000441333"/>
    </source>
</evidence>
<dbReference type="InterPro" id="IPR051203">
    <property type="entry name" value="Polysaccharide_Synthase-Rel"/>
</dbReference>
<protein>
    <submittedName>
        <fullName evidence="3">NAD-dependent epimerase/dehydratase family protein</fullName>
    </submittedName>
</protein>
<organism evidence="3 4">
    <name type="scientific">Pseudotamlana haliotis</name>
    <dbReference type="NCBI Taxonomy" id="2614804"/>
    <lineage>
        <taxon>Bacteria</taxon>
        <taxon>Pseudomonadati</taxon>
        <taxon>Bacteroidota</taxon>
        <taxon>Flavobacteriia</taxon>
        <taxon>Flavobacteriales</taxon>
        <taxon>Flavobacteriaceae</taxon>
        <taxon>Pseudotamlana</taxon>
    </lineage>
</organism>
<dbReference type="SUPFAM" id="SSF51735">
    <property type="entry name" value="NAD(P)-binding Rossmann-fold domains"/>
    <property type="match status" value="1"/>
</dbReference>
<dbReference type="Gene3D" id="3.40.50.720">
    <property type="entry name" value="NAD(P)-binding Rossmann-like Domain"/>
    <property type="match status" value="1"/>
</dbReference>
<proteinExistence type="inferred from homology"/>
<dbReference type="PANTHER" id="PTHR43318">
    <property type="entry name" value="UDP-N-ACETYLGLUCOSAMINE 4,6-DEHYDRATASE"/>
    <property type="match status" value="1"/>
</dbReference>
<comment type="caution">
    <text evidence="3">The sequence shown here is derived from an EMBL/GenBank/DDBJ whole genome shotgun (WGS) entry which is preliminary data.</text>
</comment>
<evidence type="ECO:0000313" key="3">
    <source>
        <dbReference type="EMBL" id="KAB1071290.1"/>
    </source>
</evidence>
<dbReference type="Pfam" id="PF02719">
    <property type="entry name" value="Polysacc_synt_2"/>
    <property type="match status" value="1"/>
</dbReference>
<dbReference type="RefSeq" id="WP_150935871.1">
    <property type="nucleotide sequence ID" value="NZ_WAAT01000004.1"/>
</dbReference>
<sequence length="356" mass="40497">MEISTSKIIDELLSDSGLFSFIKKDKIKEEIFNFSEETILVTGAAGTIGSELTKKLVKGTFKKLILIDFAESPLYNLIKDLEFENTNNLVYQLLDITDELALKNTFNTYKPTIVFHTAAYKHVPLMEQNPYKAVNNNIFGTQILADLSSEFLVDRFIFISTDKAVNPISVMGMSKRISEVYLNYLNTISKTTFINTRFGNIIGSNGSVLPLLKKQIESELPITLTSKHISRYFISKHKACELILKIAQIENTENNTFTFNMGKPIKISDIVERLLYNYSKTIDSTPIKITELRLGEKLHEDILSNSEYLIPTKLHDVFMVKTKTDHRVKPIDFKSLKTITANDSLEEIKSILLECL</sequence>
<dbReference type="InterPro" id="IPR036291">
    <property type="entry name" value="NAD(P)-bd_dom_sf"/>
</dbReference>
<dbReference type="InterPro" id="IPR003869">
    <property type="entry name" value="Polysac_CapD-like"/>
</dbReference>
<dbReference type="EMBL" id="WAAT01000004">
    <property type="protein sequence ID" value="KAB1071290.1"/>
    <property type="molecule type" value="Genomic_DNA"/>
</dbReference>
<dbReference type="PANTHER" id="PTHR43318:SF1">
    <property type="entry name" value="POLYSACCHARIDE BIOSYNTHESIS PROTEIN EPSC-RELATED"/>
    <property type="match status" value="1"/>
</dbReference>
<reference evidence="3 4" key="1">
    <citation type="submission" date="2019-09" db="EMBL/GenBank/DDBJ databases">
        <authorList>
            <person name="Cao W.R."/>
        </authorList>
    </citation>
    <scope>NUCLEOTIDE SEQUENCE [LARGE SCALE GENOMIC DNA]</scope>
    <source>
        <strain evidence="3 4">B1N29</strain>
    </source>
</reference>
<dbReference type="Proteomes" id="UP000441333">
    <property type="component" value="Unassembled WGS sequence"/>
</dbReference>
<comment type="similarity">
    <text evidence="1">Belongs to the polysaccharide synthase family.</text>
</comment>